<accession>A0AAE0ZC30</accession>
<comment type="caution">
    <text evidence="2">The sequence shown here is derived from an EMBL/GenBank/DDBJ whole genome shotgun (WGS) entry which is preliminary data.</text>
</comment>
<feature type="region of interest" description="Disordered" evidence="1">
    <location>
        <begin position="1"/>
        <end position="23"/>
    </location>
</feature>
<evidence type="ECO:0000313" key="3">
    <source>
        <dbReference type="Proteomes" id="UP001283361"/>
    </source>
</evidence>
<evidence type="ECO:0000313" key="2">
    <source>
        <dbReference type="EMBL" id="KAK3765926.1"/>
    </source>
</evidence>
<evidence type="ECO:0000256" key="1">
    <source>
        <dbReference type="SAM" id="MobiDB-lite"/>
    </source>
</evidence>
<reference evidence="2" key="1">
    <citation type="journal article" date="2023" name="G3 (Bethesda)">
        <title>A reference genome for the long-term kleptoplast-retaining sea slug Elysia crispata morphotype clarki.</title>
        <authorList>
            <person name="Eastman K.E."/>
            <person name="Pendleton A.L."/>
            <person name="Shaikh M.A."/>
            <person name="Suttiyut T."/>
            <person name="Ogas R."/>
            <person name="Tomko P."/>
            <person name="Gavelis G."/>
            <person name="Widhalm J.R."/>
            <person name="Wisecaver J.H."/>
        </authorList>
    </citation>
    <scope>NUCLEOTIDE SEQUENCE</scope>
    <source>
        <strain evidence="2">ECLA1</strain>
    </source>
</reference>
<proteinExistence type="predicted"/>
<dbReference type="EMBL" id="JAWDGP010004263">
    <property type="protein sequence ID" value="KAK3765926.1"/>
    <property type="molecule type" value="Genomic_DNA"/>
</dbReference>
<organism evidence="2 3">
    <name type="scientific">Elysia crispata</name>
    <name type="common">lettuce slug</name>
    <dbReference type="NCBI Taxonomy" id="231223"/>
    <lineage>
        <taxon>Eukaryota</taxon>
        <taxon>Metazoa</taxon>
        <taxon>Spiralia</taxon>
        <taxon>Lophotrochozoa</taxon>
        <taxon>Mollusca</taxon>
        <taxon>Gastropoda</taxon>
        <taxon>Heterobranchia</taxon>
        <taxon>Euthyneura</taxon>
        <taxon>Panpulmonata</taxon>
        <taxon>Sacoglossa</taxon>
        <taxon>Placobranchoidea</taxon>
        <taxon>Plakobranchidae</taxon>
        <taxon>Elysia</taxon>
    </lineage>
</organism>
<sequence length="67" mass="7802">MSPSVECHNCEANRCKSPPEETKQDAMSHLKECQKKDKAISARKRQSEIMMLLNWCLKEIQPETMNH</sequence>
<feature type="compositionally biased region" description="Basic and acidic residues" evidence="1">
    <location>
        <begin position="8"/>
        <end position="23"/>
    </location>
</feature>
<dbReference type="AlphaFoldDB" id="A0AAE0ZC30"/>
<keyword evidence="3" id="KW-1185">Reference proteome</keyword>
<dbReference type="Proteomes" id="UP001283361">
    <property type="component" value="Unassembled WGS sequence"/>
</dbReference>
<gene>
    <name evidence="2" type="ORF">RRG08_002172</name>
</gene>
<name>A0AAE0ZC30_9GAST</name>
<protein>
    <submittedName>
        <fullName evidence="2">Uncharacterized protein</fullName>
    </submittedName>
</protein>